<dbReference type="eggNOG" id="COG4279">
    <property type="taxonomic scope" value="Bacteria"/>
</dbReference>
<reference key="1">
    <citation type="submission" date="2010-11" db="EMBL/GenBank/DDBJ databases">
        <title>The complete sequence of chromosome of Isophaera pallida ATCC 43644.</title>
        <authorList>
            <consortium name="US DOE Joint Genome Institute (JGI-PGF)"/>
            <person name="Lucas S."/>
            <person name="Copeland A."/>
            <person name="Lapidus A."/>
            <person name="Bruce D."/>
            <person name="Goodwin L."/>
            <person name="Pitluck S."/>
            <person name="Kyrpides N."/>
            <person name="Mavromatis K."/>
            <person name="Pagani I."/>
            <person name="Ivanova N."/>
            <person name="Saunders E."/>
            <person name="Brettin T."/>
            <person name="Detter J.C."/>
            <person name="Han C."/>
            <person name="Tapia R."/>
            <person name="Land M."/>
            <person name="Hauser L."/>
            <person name="Markowitz V."/>
            <person name="Cheng J.-F."/>
            <person name="Hugenholtz P."/>
            <person name="Woyke T."/>
            <person name="Wu D."/>
            <person name="Eisen J.A."/>
        </authorList>
    </citation>
    <scope>NUCLEOTIDE SEQUENCE</scope>
    <source>
        <strain>ATCC 43644</strain>
    </source>
</reference>
<dbReference type="GO" id="GO:0008270">
    <property type="term" value="F:zinc ion binding"/>
    <property type="evidence" value="ECO:0007669"/>
    <property type="project" value="UniProtKB-KW"/>
</dbReference>
<keyword evidence="1" id="KW-0479">Metal-binding</keyword>
<sequence>MITIDEAFVNSSAPNPDTSQNGRSLVLKGQFVTLNITEDRTLIFGECKGSGKTPYQCSCDFIRPDQPTYRCSCPSRQFPCKHCVGLMFAYVMKQPFTIAEPPAALQEKRAKLQEKAQRKETEPAKPKKVNKAALVKKIEAQLDGIDLLEQITRDLIRLGVGNLTSQQASEIKTQAARLGDAYLPGARGALLSYLGLFTDDHGQVGDLPPARAEAIQSEALEHLARLHALVKQGRAYLKQRLDDPNLSLPTDSAIAAWLGHAWQLAELREAGLVETDVELVQLAFRAQDDPARQEFIDSGVWMSLGDGKIRVTQTIRPYKAARYIKSEDSFFQVACVKELCVYPGGVNPRIRWDGMTPRPLQSDDLATIRRHAREDFATLIKEVKASLKSPLADRTPIHALRFARLGKVGGQVVAEDAQGQRLILSDAGIDDDPPSCHLLPLLPPACLADQVMIARFRHDLDARTLRIKPLSIVTPETILRLTF</sequence>
<dbReference type="KEGG" id="ipa:Isop_0930"/>
<dbReference type="Proteomes" id="UP000008631">
    <property type="component" value="Chromosome"/>
</dbReference>
<evidence type="ECO:0000259" key="2">
    <source>
        <dbReference type="PROSITE" id="PS50966"/>
    </source>
</evidence>
<keyword evidence="1" id="KW-0863">Zinc-finger</keyword>
<dbReference type="PROSITE" id="PS50966">
    <property type="entry name" value="ZF_SWIM"/>
    <property type="match status" value="1"/>
</dbReference>
<dbReference type="EMBL" id="CP002353">
    <property type="protein sequence ID" value="ADV61519.1"/>
    <property type="molecule type" value="Genomic_DNA"/>
</dbReference>
<evidence type="ECO:0000313" key="3">
    <source>
        <dbReference type="EMBL" id="ADV61519.1"/>
    </source>
</evidence>
<dbReference type="HOGENOM" id="CLU_572175_0_0_0"/>
<evidence type="ECO:0000313" key="4">
    <source>
        <dbReference type="Proteomes" id="UP000008631"/>
    </source>
</evidence>
<proteinExistence type="predicted"/>
<reference evidence="3 4" key="2">
    <citation type="journal article" date="2011" name="Stand. Genomic Sci.">
        <title>Complete genome sequence of Isosphaera pallida type strain (IS1B).</title>
        <authorList>
            <consortium name="US DOE Joint Genome Institute (JGI-PGF)"/>
            <person name="Goker M."/>
            <person name="Cleland D."/>
            <person name="Saunders E."/>
            <person name="Lapidus A."/>
            <person name="Nolan M."/>
            <person name="Lucas S."/>
            <person name="Hammon N."/>
            <person name="Deshpande S."/>
            <person name="Cheng J.F."/>
            <person name="Tapia R."/>
            <person name="Han C."/>
            <person name="Goodwin L."/>
            <person name="Pitluck S."/>
            <person name="Liolios K."/>
            <person name="Pagani I."/>
            <person name="Ivanova N."/>
            <person name="Mavromatis K."/>
            <person name="Pati A."/>
            <person name="Chen A."/>
            <person name="Palaniappan K."/>
            <person name="Land M."/>
            <person name="Hauser L."/>
            <person name="Chang Y.J."/>
            <person name="Jeffries C.D."/>
            <person name="Detter J.C."/>
            <person name="Beck B."/>
            <person name="Woyke T."/>
            <person name="Bristow J."/>
            <person name="Eisen J.A."/>
            <person name="Markowitz V."/>
            <person name="Hugenholtz P."/>
            <person name="Kyrpides N.C."/>
            <person name="Klenk H.P."/>
        </authorList>
    </citation>
    <scope>NUCLEOTIDE SEQUENCE [LARGE SCALE GENOMIC DNA]</scope>
    <source>
        <strain evidence="4">ATCC 43644 / DSM 9630 / IS1B</strain>
    </source>
</reference>
<protein>
    <submittedName>
        <fullName evidence="3">Zinc finger SWIM domain protein</fullName>
    </submittedName>
</protein>
<dbReference type="STRING" id="575540.Isop_0930"/>
<dbReference type="InterPro" id="IPR007527">
    <property type="entry name" value="Znf_SWIM"/>
</dbReference>
<keyword evidence="1" id="KW-0862">Zinc</keyword>
<organism evidence="3 4">
    <name type="scientific">Isosphaera pallida (strain ATCC 43644 / DSM 9630 / IS1B)</name>
    <dbReference type="NCBI Taxonomy" id="575540"/>
    <lineage>
        <taxon>Bacteria</taxon>
        <taxon>Pseudomonadati</taxon>
        <taxon>Planctomycetota</taxon>
        <taxon>Planctomycetia</taxon>
        <taxon>Isosphaerales</taxon>
        <taxon>Isosphaeraceae</taxon>
        <taxon>Isosphaera</taxon>
    </lineage>
</organism>
<name>E8R315_ISOPI</name>
<keyword evidence="4" id="KW-1185">Reference proteome</keyword>
<accession>E8R315</accession>
<dbReference type="AlphaFoldDB" id="E8R315"/>
<dbReference type="InParanoid" id="E8R315"/>
<gene>
    <name evidence="3" type="ordered locus">Isop_0930</name>
</gene>
<feature type="domain" description="SWIM-type" evidence="2">
    <location>
        <begin position="55"/>
        <end position="91"/>
    </location>
</feature>
<evidence type="ECO:0000256" key="1">
    <source>
        <dbReference type="PROSITE-ProRule" id="PRU00325"/>
    </source>
</evidence>
<dbReference type="RefSeq" id="WP_013563808.1">
    <property type="nucleotide sequence ID" value="NC_014962.1"/>
</dbReference>